<feature type="compositionally biased region" description="Basic and acidic residues" evidence="1">
    <location>
        <begin position="97"/>
        <end position="111"/>
    </location>
</feature>
<evidence type="ECO:0000256" key="1">
    <source>
        <dbReference type="SAM" id="MobiDB-lite"/>
    </source>
</evidence>
<evidence type="ECO:0000313" key="2">
    <source>
        <dbReference type="EMBL" id="MCP3426982.1"/>
    </source>
</evidence>
<dbReference type="InterPro" id="IPR049790">
    <property type="entry name" value="Rv3655c/TadE"/>
</dbReference>
<dbReference type="NCBIfam" id="NF041390">
    <property type="entry name" value="TadE_Rv3655c"/>
    <property type="match status" value="1"/>
</dbReference>
<reference evidence="2" key="1">
    <citation type="submission" date="2022-06" db="EMBL/GenBank/DDBJ databases">
        <title>Rothia sp. isolated from sandalwood seedling.</title>
        <authorList>
            <person name="Tuikhar N."/>
            <person name="Kirdat K."/>
            <person name="Thorat V."/>
            <person name="Swetha P."/>
            <person name="Padma S."/>
            <person name="Sundararaj R."/>
            <person name="Yadav A."/>
        </authorList>
    </citation>
    <scope>NUCLEOTIDE SEQUENCE</scope>
    <source>
        <strain evidence="2">AR01</strain>
    </source>
</reference>
<sequence length="111" mass="11089">MLLLAVVLGAGACGAAAVRAEEAARLGARAAARGDSPETVHRVAREVSGERAVVTVEARGGQTVVEVRSAAPGVIGAWGGLEITADAVVESEAGPEAEGRGHREDRGDPGP</sequence>
<protein>
    <submittedName>
        <fullName evidence="2">Pilus assembly protein TadE</fullName>
    </submittedName>
</protein>
<comment type="caution">
    <text evidence="2">The sequence shown here is derived from an EMBL/GenBank/DDBJ whole genome shotgun (WGS) entry which is preliminary data.</text>
</comment>
<accession>A0A9X2KIK1</accession>
<feature type="region of interest" description="Disordered" evidence="1">
    <location>
        <begin position="88"/>
        <end position="111"/>
    </location>
</feature>
<dbReference type="AlphaFoldDB" id="A0A9X2KIK1"/>
<organism evidence="2 3">
    <name type="scientific">Rothia santali</name>
    <dbReference type="NCBI Taxonomy" id="2949643"/>
    <lineage>
        <taxon>Bacteria</taxon>
        <taxon>Bacillati</taxon>
        <taxon>Actinomycetota</taxon>
        <taxon>Actinomycetes</taxon>
        <taxon>Micrococcales</taxon>
        <taxon>Micrococcaceae</taxon>
        <taxon>Rothia</taxon>
    </lineage>
</organism>
<proteinExistence type="predicted"/>
<dbReference type="EMBL" id="JANAFB010000045">
    <property type="protein sequence ID" value="MCP3426982.1"/>
    <property type="molecule type" value="Genomic_DNA"/>
</dbReference>
<dbReference type="Proteomes" id="UP001139502">
    <property type="component" value="Unassembled WGS sequence"/>
</dbReference>
<name>A0A9X2KIK1_9MICC</name>
<gene>
    <name evidence="2" type="ORF">NBM05_13425</name>
</gene>
<evidence type="ECO:0000313" key="3">
    <source>
        <dbReference type="Proteomes" id="UP001139502"/>
    </source>
</evidence>
<keyword evidence="3" id="KW-1185">Reference proteome</keyword>
<dbReference type="RefSeq" id="WP_254168462.1">
    <property type="nucleotide sequence ID" value="NZ_JANAFB010000045.1"/>
</dbReference>